<evidence type="ECO:0000313" key="1">
    <source>
        <dbReference type="EMBL" id="KAJ7699024.1"/>
    </source>
</evidence>
<organism evidence="1 2">
    <name type="scientific">Mycena rosella</name>
    <name type="common">Pink bonnet</name>
    <name type="synonym">Agaricus rosellus</name>
    <dbReference type="NCBI Taxonomy" id="1033263"/>
    <lineage>
        <taxon>Eukaryota</taxon>
        <taxon>Fungi</taxon>
        <taxon>Dikarya</taxon>
        <taxon>Basidiomycota</taxon>
        <taxon>Agaricomycotina</taxon>
        <taxon>Agaricomycetes</taxon>
        <taxon>Agaricomycetidae</taxon>
        <taxon>Agaricales</taxon>
        <taxon>Marasmiineae</taxon>
        <taxon>Mycenaceae</taxon>
        <taxon>Mycena</taxon>
    </lineage>
</organism>
<accession>A0AAD7GNB4</accession>
<evidence type="ECO:0000313" key="2">
    <source>
        <dbReference type="Proteomes" id="UP001221757"/>
    </source>
</evidence>
<name>A0AAD7GNB4_MYCRO</name>
<keyword evidence="2" id="KW-1185">Reference proteome</keyword>
<comment type="caution">
    <text evidence="1">The sequence shown here is derived from an EMBL/GenBank/DDBJ whole genome shotgun (WGS) entry which is preliminary data.</text>
</comment>
<reference evidence="1" key="1">
    <citation type="submission" date="2023-03" db="EMBL/GenBank/DDBJ databases">
        <title>Massive genome expansion in bonnet fungi (Mycena s.s.) driven by repeated elements and novel gene families across ecological guilds.</title>
        <authorList>
            <consortium name="Lawrence Berkeley National Laboratory"/>
            <person name="Harder C.B."/>
            <person name="Miyauchi S."/>
            <person name="Viragh M."/>
            <person name="Kuo A."/>
            <person name="Thoen E."/>
            <person name="Andreopoulos B."/>
            <person name="Lu D."/>
            <person name="Skrede I."/>
            <person name="Drula E."/>
            <person name="Henrissat B."/>
            <person name="Morin E."/>
            <person name="Kohler A."/>
            <person name="Barry K."/>
            <person name="LaButti K."/>
            <person name="Morin E."/>
            <person name="Salamov A."/>
            <person name="Lipzen A."/>
            <person name="Mereny Z."/>
            <person name="Hegedus B."/>
            <person name="Baldrian P."/>
            <person name="Stursova M."/>
            <person name="Weitz H."/>
            <person name="Taylor A."/>
            <person name="Grigoriev I.V."/>
            <person name="Nagy L.G."/>
            <person name="Martin F."/>
            <person name="Kauserud H."/>
        </authorList>
    </citation>
    <scope>NUCLEOTIDE SEQUENCE</scope>
    <source>
        <strain evidence="1">CBHHK067</strain>
    </source>
</reference>
<dbReference type="Proteomes" id="UP001221757">
    <property type="component" value="Unassembled WGS sequence"/>
</dbReference>
<sequence>MTATTPVLPPELERAIFELAAHTDPKAIPTLLLLAQRVRIWLEPLLYRVLQLGTGGAEYTGMILEAIKTKPAPFLVSNVQNVLLHPCAGLNWVSLLESCPGIVNLVLLGSVACPSLLPLLGSMHVQRLTGSLARLFGRKTAVDWEHPLFGSVTHIYLLDWITMEEEIWMKHLSTLPALTHLAFTRPDHSNLLRNILGVSPRLQVLLVLFHSQEAGGASLFLDEIDFSDVRLVVGMYVDDYFADWERGARGGEDIWIRADGFVARKRRGEIKEDRYLMVDSE</sequence>
<proteinExistence type="predicted"/>
<dbReference type="EMBL" id="JARKIE010000024">
    <property type="protein sequence ID" value="KAJ7699024.1"/>
    <property type="molecule type" value="Genomic_DNA"/>
</dbReference>
<dbReference type="AlphaFoldDB" id="A0AAD7GNB4"/>
<gene>
    <name evidence="1" type="ORF">B0H17DRAFT_1196610</name>
</gene>
<protein>
    <submittedName>
        <fullName evidence="1">Uncharacterized protein</fullName>
    </submittedName>
</protein>